<feature type="compositionally biased region" description="Acidic residues" evidence="1">
    <location>
        <begin position="538"/>
        <end position="590"/>
    </location>
</feature>
<name>A0A3N4LVV0_9PEZI</name>
<evidence type="ECO:0000256" key="1">
    <source>
        <dbReference type="SAM" id="MobiDB-lite"/>
    </source>
</evidence>
<proteinExistence type="predicted"/>
<dbReference type="InterPro" id="IPR037379">
    <property type="entry name" value="WDR74/Nsa1"/>
</dbReference>
<evidence type="ECO:0000313" key="2">
    <source>
        <dbReference type="EMBL" id="RPB27026.1"/>
    </source>
</evidence>
<protein>
    <recommendedName>
        <fullName evidence="4">Ribosome biogenesis protein NSA1</fullName>
    </recommendedName>
</protein>
<dbReference type="EMBL" id="ML121532">
    <property type="protein sequence ID" value="RPB27026.1"/>
    <property type="molecule type" value="Genomic_DNA"/>
</dbReference>
<reference evidence="2 3" key="1">
    <citation type="journal article" date="2018" name="Nat. Ecol. Evol.">
        <title>Pezizomycetes genomes reveal the molecular basis of ectomycorrhizal truffle lifestyle.</title>
        <authorList>
            <person name="Murat C."/>
            <person name="Payen T."/>
            <person name="Noel B."/>
            <person name="Kuo A."/>
            <person name="Morin E."/>
            <person name="Chen J."/>
            <person name="Kohler A."/>
            <person name="Krizsan K."/>
            <person name="Balestrini R."/>
            <person name="Da Silva C."/>
            <person name="Montanini B."/>
            <person name="Hainaut M."/>
            <person name="Levati E."/>
            <person name="Barry K.W."/>
            <person name="Belfiori B."/>
            <person name="Cichocki N."/>
            <person name="Clum A."/>
            <person name="Dockter R.B."/>
            <person name="Fauchery L."/>
            <person name="Guy J."/>
            <person name="Iotti M."/>
            <person name="Le Tacon F."/>
            <person name="Lindquist E.A."/>
            <person name="Lipzen A."/>
            <person name="Malagnac F."/>
            <person name="Mello A."/>
            <person name="Molinier V."/>
            <person name="Miyauchi S."/>
            <person name="Poulain J."/>
            <person name="Riccioni C."/>
            <person name="Rubini A."/>
            <person name="Sitrit Y."/>
            <person name="Splivallo R."/>
            <person name="Traeger S."/>
            <person name="Wang M."/>
            <person name="Zifcakova L."/>
            <person name="Wipf D."/>
            <person name="Zambonelli A."/>
            <person name="Paolocci F."/>
            <person name="Nowrousian M."/>
            <person name="Ottonello S."/>
            <person name="Baldrian P."/>
            <person name="Spatafora J.W."/>
            <person name="Henrissat B."/>
            <person name="Nagy L.G."/>
            <person name="Aury J.M."/>
            <person name="Wincker P."/>
            <person name="Grigoriev I.V."/>
            <person name="Bonfante P."/>
            <person name="Martin F.M."/>
        </authorList>
    </citation>
    <scope>NUCLEOTIDE SEQUENCE [LARGE SCALE GENOMIC DNA]</scope>
    <source>
        <strain evidence="2 3">ATCC MYA-4762</strain>
    </source>
</reference>
<keyword evidence="3" id="KW-1185">Reference proteome</keyword>
<sequence>MMNLLIADDVGQVKVVTTTPSIDTTQKTSALPSIRSFYEPSPTITTISLLPLPLTLSEASLSPQQPHEQVIALLRTPSTLSFSTFIPRKLKVADLNGNARLPDNLWSYDLPTGDEFGKWLGLSLESRLLYAWSEKGRIEVWGMPEGGVDAKSLEELKEGEEPRWAFRGIGKLDVPGGMGVSVVKVQPYKGLGIPETITFAVGYTTESGEIEVFETGTSAWKKDSSKPINLALTLLFKSKLPRPDTLKLPIPGGVTSICWLPTPTASATATTTETTSTTHRYAKTKPLQQLRRLFLATGTLTGELRLYDTHISRRPIFREPLLPRGGAAALRGGLGTNVTRAVGGAGTGAVKCLEFINPPLSEDQEGKDNTSSLSFLFSDENAKCGIYAVKRLPSASSASQYKGRATQLLPGAITGIVRGAAIYHHATPESKTNGILISIVGLDRYLRIYRGSSDMDECVGVDNVEMISRAYMHTRGTGVVWVGGVVGGIWETEQGRREREKEERRREREREVEKVWEGIDGGLGVLEGLDVDSVMVSDDQDEGEDEDDVESEGVSEESEEEGNNYGDEVDEDSEVEDDEASDDSEAEEEATFAPQPKGKKQTGIPAAAVKRKPVSTLVISKRSKVKVRG</sequence>
<feature type="region of interest" description="Disordered" evidence="1">
    <location>
        <begin position="493"/>
        <end position="513"/>
    </location>
</feature>
<dbReference type="PANTHER" id="PTHR16038">
    <property type="entry name" value="NOP SEVEN ASSOCIATED PROTEIN 1"/>
    <property type="match status" value="1"/>
</dbReference>
<organism evidence="2 3">
    <name type="scientific">Terfezia boudieri ATCC MYA-4762</name>
    <dbReference type="NCBI Taxonomy" id="1051890"/>
    <lineage>
        <taxon>Eukaryota</taxon>
        <taxon>Fungi</taxon>
        <taxon>Dikarya</taxon>
        <taxon>Ascomycota</taxon>
        <taxon>Pezizomycotina</taxon>
        <taxon>Pezizomycetes</taxon>
        <taxon>Pezizales</taxon>
        <taxon>Pezizaceae</taxon>
        <taxon>Terfezia</taxon>
    </lineage>
</organism>
<accession>A0A3N4LVV0</accession>
<dbReference type="PANTHER" id="PTHR16038:SF4">
    <property type="entry name" value="WD REPEAT-CONTAINING PROTEIN 74"/>
    <property type="match status" value="1"/>
</dbReference>
<dbReference type="AlphaFoldDB" id="A0A3N4LVV0"/>
<feature type="region of interest" description="Disordered" evidence="1">
    <location>
        <begin position="537"/>
        <end position="612"/>
    </location>
</feature>
<gene>
    <name evidence="2" type="ORF">L211DRAFT_865940</name>
</gene>
<dbReference type="OrthoDB" id="18388at2759"/>
<dbReference type="GO" id="GO:0005730">
    <property type="term" value="C:nucleolus"/>
    <property type="evidence" value="ECO:0007669"/>
    <property type="project" value="InterPro"/>
</dbReference>
<dbReference type="STRING" id="1051890.A0A3N4LVV0"/>
<dbReference type="GO" id="GO:0030687">
    <property type="term" value="C:preribosome, large subunit precursor"/>
    <property type="evidence" value="ECO:0007669"/>
    <property type="project" value="TreeGrafter"/>
</dbReference>
<evidence type="ECO:0000313" key="3">
    <source>
        <dbReference type="Proteomes" id="UP000267821"/>
    </source>
</evidence>
<dbReference type="InParanoid" id="A0A3N4LVV0"/>
<dbReference type="GO" id="GO:0042273">
    <property type="term" value="P:ribosomal large subunit biogenesis"/>
    <property type="evidence" value="ECO:0007669"/>
    <property type="project" value="InterPro"/>
</dbReference>
<dbReference type="Proteomes" id="UP000267821">
    <property type="component" value="Unassembled WGS sequence"/>
</dbReference>
<evidence type="ECO:0008006" key="4">
    <source>
        <dbReference type="Google" id="ProtNLM"/>
    </source>
</evidence>